<gene>
    <name evidence="2" type="ORF">TAPDE_004927</name>
</gene>
<accession>R4XFK8</accession>
<evidence type="ECO:0000313" key="2">
    <source>
        <dbReference type="EMBL" id="CCG84463.1"/>
    </source>
</evidence>
<organism evidence="2 3">
    <name type="scientific">Taphrina deformans (strain PYCC 5710 / ATCC 11124 / CBS 356.35 / IMI 108563 / JCM 9778 / NBRC 8474)</name>
    <name type="common">Peach leaf curl fungus</name>
    <name type="synonym">Lalaria deformans</name>
    <dbReference type="NCBI Taxonomy" id="1097556"/>
    <lineage>
        <taxon>Eukaryota</taxon>
        <taxon>Fungi</taxon>
        <taxon>Dikarya</taxon>
        <taxon>Ascomycota</taxon>
        <taxon>Taphrinomycotina</taxon>
        <taxon>Taphrinomycetes</taxon>
        <taxon>Taphrinales</taxon>
        <taxon>Taphrinaceae</taxon>
        <taxon>Taphrina</taxon>
    </lineage>
</organism>
<dbReference type="Proteomes" id="UP000013776">
    <property type="component" value="Unassembled WGS sequence"/>
</dbReference>
<protein>
    <submittedName>
        <fullName evidence="2">Uncharacterized protein</fullName>
    </submittedName>
</protein>
<keyword evidence="3" id="KW-1185">Reference proteome</keyword>
<dbReference type="VEuPathDB" id="FungiDB:TAPDE_004927"/>
<name>R4XFK8_TAPDE</name>
<feature type="compositionally biased region" description="Basic and acidic residues" evidence="1">
    <location>
        <begin position="206"/>
        <end position="220"/>
    </location>
</feature>
<reference evidence="2 3" key="1">
    <citation type="journal article" date="2013" name="MBio">
        <title>Genome sequencing of the plant pathogen Taphrina deformans, the causal agent of peach leaf curl.</title>
        <authorList>
            <person name="Cisse O.H."/>
            <person name="Almeida J.M.G.C.F."/>
            <person name="Fonseca A."/>
            <person name="Kumar A.A."/>
            <person name="Salojaervi J."/>
            <person name="Overmyer K."/>
            <person name="Hauser P.M."/>
            <person name="Pagni M."/>
        </authorList>
    </citation>
    <scope>NUCLEOTIDE SEQUENCE [LARGE SCALE GENOMIC DNA]</scope>
    <source>
        <strain evidence="3">PYCC 5710 / ATCC 11124 / CBS 356.35 / IMI 108563 / JCM 9778 / NBRC 8474</strain>
    </source>
</reference>
<comment type="caution">
    <text evidence="2">The sequence shown here is derived from an EMBL/GenBank/DDBJ whole genome shotgun (WGS) entry which is preliminary data.</text>
</comment>
<feature type="compositionally biased region" description="Polar residues" evidence="1">
    <location>
        <begin position="85"/>
        <end position="99"/>
    </location>
</feature>
<feature type="region of interest" description="Disordered" evidence="1">
    <location>
        <begin position="190"/>
        <end position="220"/>
    </location>
</feature>
<evidence type="ECO:0000313" key="3">
    <source>
        <dbReference type="Proteomes" id="UP000013776"/>
    </source>
</evidence>
<dbReference type="OrthoDB" id="10532624at2759"/>
<sequence length="334" mass="36650">MANYASLQSSIDSAVEQYETYKSQSLRLKLDNVSLEKLSPVSSPTKSHAKRASLSIPILSRLGSSDGKPASRSSQPRTQGHDSDPSSPLQSPFNATFTGSDRRPASASIHASSPAKKEFASFISVATDYETTNHILDLDFLLLVFDFMRIEHPYTSNSLQKSIKARNTAKKRLWNSYTAEMQGLARAYASGKPLPVSPGTAPLGSSEDRRRELKDRKAEVTDTVSRLEAAERTCAESIVSATAHLYAQAIKDIHARYSMPDPINDKTTSVARHNERARVFNELIKFVSDDLHNLERVTKSSTTTPLATQKKKGSAGVVEAVNSLCVQDYPPYGK</sequence>
<proteinExistence type="predicted"/>
<dbReference type="EMBL" id="CAHR02000244">
    <property type="protein sequence ID" value="CCG84463.1"/>
    <property type="molecule type" value="Genomic_DNA"/>
</dbReference>
<feature type="region of interest" description="Disordered" evidence="1">
    <location>
        <begin position="60"/>
        <end position="111"/>
    </location>
</feature>
<evidence type="ECO:0000256" key="1">
    <source>
        <dbReference type="SAM" id="MobiDB-lite"/>
    </source>
</evidence>
<dbReference type="AlphaFoldDB" id="R4XFK8"/>